<dbReference type="GO" id="GO:0004496">
    <property type="term" value="F:mevalonate kinase activity"/>
    <property type="evidence" value="ECO:0007669"/>
    <property type="project" value="UniProtKB-EC"/>
</dbReference>
<dbReference type="GO" id="GO:0005524">
    <property type="term" value="F:ATP binding"/>
    <property type="evidence" value="ECO:0007669"/>
    <property type="project" value="UniProtKB-KW"/>
</dbReference>
<accession>A0A2Z5Y3A4</accession>
<keyword evidence="7" id="KW-0460">Magnesium</keyword>
<dbReference type="PANTHER" id="PTHR43290:SF2">
    <property type="entry name" value="MEVALONATE KINASE"/>
    <property type="match status" value="1"/>
</dbReference>
<dbReference type="RefSeq" id="WP_015695189.1">
    <property type="nucleotide sequence ID" value="NZ_AP018492.1"/>
</dbReference>
<evidence type="ECO:0000256" key="6">
    <source>
        <dbReference type="ARBA" id="ARBA00022840"/>
    </source>
</evidence>
<dbReference type="InterPro" id="IPR006205">
    <property type="entry name" value="Mev_gal_kin"/>
</dbReference>
<dbReference type="EMBL" id="AP018492">
    <property type="protein sequence ID" value="BBC61329.1"/>
    <property type="molecule type" value="Genomic_DNA"/>
</dbReference>
<dbReference type="Proteomes" id="UP000269226">
    <property type="component" value="Chromosome"/>
</dbReference>
<evidence type="ECO:0000256" key="4">
    <source>
        <dbReference type="ARBA" id="ARBA00022741"/>
    </source>
</evidence>
<dbReference type="NCBIfam" id="TIGR00549">
    <property type="entry name" value="mevalon_kin"/>
    <property type="match status" value="1"/>
</dbReference>
<dbReference type="GO" id="GO:0019287">
    <property type="term" value="P:isopentenyl diphosphate biosynthetic process, mevalonate pathway"/>
    <property type="evidence" value="ECO:0007669"/>
    <property type="project" value="UniProtKB-UniPathway"/>
</dbReference>
<evidence type="ECO:0000313" key="13">
    <source>
        <dbReference type="Proteomes" id="UP000269226"/>
    </source>
</evidence>
<proteinExistence type="predicted"/>
<gene>
    <name evidence="12" type="ORF">DAT561_1223</name>
</gene>
<dbReference type="UniPathway" id="UPA00057">
    <property type="reaction ID" value="UER00098"/>
</dbReference>
<dbReference type="AlphaFoldDB" id="A0A2Z5Y3A4"/>
<dbReference type="Gene3D" id="3.30.230.10">
    <property type="match status" value="1"/>
</dbReference>
<keyword evidence="5 12" id="KW-0418">Kinase</keyword>
<dbReference type="GO" id="GO:0005829">
    <property type="term" value="C:cytosol"/>
    <property type="evidence" value="ECO:0007669"/>
    <property type="project" value="TreeGrafter"/>
</dbReference>
<dbReference type="PRINTS" id="PR00959">
    <property type="entry name" value="MEVGALKINASE"/>
</dbReference>
<evidence type="ECO:0000256" key="5">
    <source>
        <dbReference type="ARBA" id="ARBA00022777"/>
    </source>
</evidence>
<evidence type="ECO:0000256" key="1">
    <source>
        <dbReference type="ARBA" id="ARBA00022490"/>
    </source>
</evidence>
<keyword evidence="3 12" id="KW-0808">Transferase</keyword>
<keyword evidence="2" id="KW-0444">Lipid biosynthesis</keyword>
<protein>
    <submittedName>
        <fullName evidence="12">Mevalonate kinase</fullName>
        <ecNumber evidence="12">2.7.1.36</ecNumber>
    </submittedName>
</protein>
<evidence type="ECO:0000256" key="8">
    <source>
        <dbReference type="ARBA" id="ARBA00023098"/>
    </source>
</evidence>
<evidence type="ECO:0000256" key="2">
    <source>
        <dbReference type="ARBA" id="ARBA00022516"/>
    </source>
</evidence>
<keyword evidence="6" id="KW-0067">ATP-binding</keyword>
<dbReference type="SUPFAM" id="SSF55060">
    <property type="entry name" value="GHMP Kinase, C-terminal domain"/>
    <property type="match status" value="1"/>
</dbReference>
<evidence type="ECO:0000256" key="3">
    <source>
        <dbReference type="ARBA" id="ARBA00022679"/>
    </source>
</evidence>
<dbReference type="InterPro" id="IPR013750">
    <property type="entry name" value="GHMP_kinase_C_dom"/>
</dbReference>
<keyword evidence="8" id="KW-0443">Lipid metabolism</keyword>
<dbReference type="Gene3D" id="3.30.70.890">
    <property type="entry name" value="GHMP kinase, C-terminal domain"/>
    <property type="match status" value="1"/>
</dbReference>
<dbReference type="Pfam" id="PF00288">
    <property type="entry name" value="GHMP_kinases_N"/>
    <property type="match status" value="1"/>
</dbReference>
<keyword evidence="4" id="KW-0547">Nucleotide-binding</keyword>
<evidence type="ECO:0000259" key="11">
    <source>
        <dbReference type="Pfam" id="PF08544"/>
    </source>
</evidence>
<keyword evidence="1" id="KW-0963">Cytoplasm</keyword>
<reference evidence="12 13" key="1">
    <citation type="submission" date="2018-01" db="EMBL/GenBank/DDBJ databases">
        <title>Whole genome sequence of Melissococcus plutonius DAT561.</title>
        <authorList>
            <person name="Okumura K."/>
            <person name="Takamatsu D."/>
            <person name="Okura M."/>
        </authorList>
    </citation>
    <scope>NUCLEOTIDE SEQUENCE [LARGE SCALE GENOMIC DNA]</scope>
    <source>
        <strain evidence="12 13">DAT561</strain>
    </source>
</reference>
<comment type="pathway">
    <text evidence="9">Isoprenoid biosynthesis; isopentenyl diphosphate biosynthesis via mevalonate pathway; isopentenyl diphosphate from (R)-mevalonate: step 1/3.</text>
</comment>
<name>A0A2Z5Y3A4_9ENTE</name>
<feature type="domain" description="GHMP kinase C-terminal" evidence="11">
    <location>
        <begin position="224"/>
        <end position="302"/>
    </location>
</feature>
<dbReference type="InterPro" id="IPR036554">
    <property type="entry name" value="GHMP_kinase_C_sf"/>
</dbReference>
<dbReference type="PANTHER" id="PTHR43290">
    <property type="entry name" value="MEVALONATE KINASE"/>
    <property type="match status" value="1"/>
</dbReference>
<dbReference type="EC" id="2.7.1.36" evidence="12"/>
<dbReference type="InterPro" id="IPR020568">
    <property type="entry name" value="Ribosomal_Su5_D2-typ_SF"/>
</dbReference>
<sequence>MNEQQSGIGYATGKIILMGEHSVIYGKPAIALPFQQVKIMAEISPNEQMLLNCSYYSGMLSSVPDQLKNIRKLVEKLLVFLHKTDHKFQITIKSTIPSERGMGSSAATAVALVRAFFDYFSYTPSSSEELLNLVSFSEKIAHCNPSGIDAAATSSVHPLYFMKEQPIQPIELKLTNAYLIVADTGIKGQTREAVKAVACLFDSKKQATMKKFQILGELTEQAKQAMTKNQASLLGKIMNQAQEVLKTLGVSNKPIDNLIEIAHNNGAIGAKLTGSGRGGCVITLSNNEQTAEQIAKALLNAGAKKTWIQPLGVKQ</sequence>
<dbReference type="GeneID" id="57043768"/>
<evidence type="ECO:0000259" key="10">
    <source>
        <dbReference type="Pfam" id="PF00288"/>
    </source>
</evidence>
<feature type="domain" description="GHMP kinase N-terminal" evidence="10">
    <location>
        <begin position="78"/>
        <end position="153"/>
    </location>
</feature>
<dbReference type="InterPro" id="IPR014721">
    <property type="entry name" value="Ribsml_uS5_D2-typ_fold_subgr"/>
</dbReference>
<evidence type="ECO:0000313" key="12">
    <source>
        <dbReference type="EMBL" id="BBC61329.1"/>
    </source>
</evidence>
<dbReference type="Pfam" id="PF08544">
    <property type="entry name" value="GHMP_kinases_C"/>
    <property type="match status" value="1"/>
</dbReference>
<evidence type="ECO:0000256" key="9">
    <source>
        <dbReference type="ARBA" id="ARBA00029438"/>
    </source>
</evidence>
<organism evidence="12 13">
    <name type="scientific">Melissococcus plutonius</name>
    <dbReference type="NCBI Taxonomy" id="33970"/>
    <lineage>
        <taxon>Bacteria</taxon>
        <taxon>Bacillati</taxon>
        <taxon>Bacillota</taxon>
        <taxon>Bacilli</taxon>
        <taxon>Lactobacillales</taxon>
        <taxon>Enterococcaceae</taxon>
        <taxon>Melissococcus</taxon>
    </lineage>
</organism>
<dbReference type="InterPro" id="IPR006204">
    <property type="entry name" value="GHMP_kinase_N_dom"/>
</dbReference>
<evidence type="ECO:0000256" key="7">
    <source>
        <dbReference type="ARBA" id="ARBA00022842"/>
    </source>
</evidence>
<dbReference type="SUPFAM" id="SSF54211">
    <property type="entry name" value="Ribosomal protein S5 domain 2-like"/>
    <property type="match status" value="1"/>
</dbReference>